<feature type="transmembrane region" description="Helical" evidence="1">
    <location>
        <begin position="66"/>
        <end position="89"/>
    </location>
</feature>
<dbReference type="Proteomes" id="UP000559182">
    <property type="component" value="Unassembled WGS sequence"/>
</dbReference>
<proteinExistence type="predicted"/>
<keyword evidence="3" id="KW-1185">Reference proteome</keyword>
<feature type="transmembrane region" description="Helical" evidence="1">
    <location>
        <begin position="96"/>
        <end position="116"/>
    </location>
</feature>
<feature type="transmembrane region" description="Helical" evidence="1">
    <location>
        <begin position="20"/>
        <end position="46"/>
    </location>
</feature>
<organism evidence="2 3">
    <name type="scientific">Flexivirga oryzae</name>
    <dbReference type="NCBI Taxonomy" id="1794944"/>
    <lineage>
        <taxon>Bacteria</taxon>
        <taxon>Bacillati</taxon>
        <taxon>Actinomycetota</taxon>
        <taxon>Actinomycetes</taxon>
        <taxon>Micrococcales</taxon>
        <taxon>Dermacoccaceae</taxon>
        <taxon>Flexivirga</taxon>
    </lineage>
</organism>
<dbReference type="AlphaFoldDB" id="A0A839N3X6"/>
<gene>
    <name evidence="2" type="ORF">FHU39_002444</name>
</gene>
<dbReference type="EMBL" id="JACHVQ010000001">
    <property type="protein sequence ID" value="MBB2892460.1"/>
    <property type="molecule type" value="Genomic_DNA"/>
</dbReference>
<reference evidence="2 3" key="1">
    <citation type="submission" date="2020-08" db="EMBL/GenBank/DDBJ databases">
        <title>Sequencing the genomes of 1000 actinobacteria strains.</title>
        <authorList>
            <person name="Klenk H.-P."/>
        </authorList>
    </citation>
    <scope>NUCLEOTIDE SEQUENCE [LARGE SCALE GENOMIC DNA]</scope>
    <source>
        <strain evidence="2 3">DSM 105369</strain>
    </source>
</reference>
<comment type="caution">
    <text evidence="2">The sequence shown here is derived from an EMBL/GenBank/DDBJ whole genome shotgun (WGS) entry which is preliminary data.</text>
</comment>
<evidence type="ECO:0000256" key="1">
    <source>
        <dbReference type="SAM" id="Phobius"/>
    </source>
</evidence>
<sequence>MDNEVATEGERSGLRRADEVLARVVGAALTLFELFVVFAVVFGALMSGDGCSGPSDADWICRQGHPALLVVAVVVLVALSLVVTWFGIFRALRRGGVCILWPVLGGLIFLPVLWIVTNL</sequence>
<keyword evidence="1" id="KW-0472">Membrane</keyword>
<name>A0A839N3X6_9MICO</name>
<keyword evidence="1" id="KW-0812">Transmembrane</keyword>
<keyword evidence="1" id="KW-1133">Transmembrane helix</keyword>
<protein>
    <submittedName>
        <fullName evidence="2">Uncharacterized protein</fullName>
    </submittedName>
</protein>
<dbReference type="RefSeq" id="WP_183320618.1">
    <property type="nucleotide sequence ID" value="NZ_JACHVQ010000001.1"/>
</dbReference>
<accession>A0A839N3X6</accession>
<evidence type="ECO:0000313" key="3">
    <source>
        <dbReference type="Proteomes" id="UP000559182"/>
    </source>
</evidence>
<evidence type="ECO:0000313" key="2">
    <source>
        <dbReference type="EMBL" id="MBB2892460.1"/>
    </source>
</evidence>